<evidence type="ECO:0000256" key="1">
    <source>
        <dbReference type="ARBA" id="ARBA00001966"/>
    </source>
</evidence>
<keyword evidence="7" id="KW-0411">Iron-sulfur</keyword>
<gene>
    <name evidence="9" type="ORF">LCGC14_2710280</name>
</gene>
<reference evidence="9" key="1">
    <citation type="journal article" date="2015" name="Nature">
        <title>Complex archaea that bridge the gap between prokaryotes and eukaryotes.</title>
        <authorList>
            <person name="Spang A."/>
            <person name="Saw J.H."/>
            <person name="Jorgensen S.L."/>
            <person name="Zaremba-Niedzwiedzka K."/>
            <person name="Martijn J."/>
            <person name="Lind A.E."/>
            <person name="van Eijk R."/>
            <person name="Schleper C."/>
            <person name="Guy L."/>
            <person name="Ettema T.J."/>
        </authorList>
    </citation>
    <scope>NUCLEOTIDE SEQUENCE</scope>
</reference>
<dbReference type="PANTHER" id="PTHR11228:SF7">
    <property type="entry name" value="PQQA PEPTIDE CYCLASE"/>
    <property type="match status" value="1"/>
</dbReference>
<dbReference type="InterPro" id="IPR007197">
    <property type="entry name" value="rSAM"/>
</dbReference>
<evidence type="ECO:0000256" key="4">
    <source>
        <dbReference type="ARBA" id="ARBA00022723"/>
    </source>
</evidence>
<feature type="non-terminal residue" evidence="9">
    <location>
        <position position="180"/>
    </location>
</feature>
<dbReference type="InterPro" id="IPR013785">
    <property type="entry name" value="Aldolase_TIM"/>
</dbReference>
<dbReference type="SFLD" id="SFLDS00029">
    <property type="entry name" value="Radical_SAM"/>
    <property type="match status" value="1"/>
</dbReference>
<dbReference type="Gene3D" id="3.20.20.70">
    <property type="entry name" value="Aldolase class I"/>
    <property type="match status" value="1"/>
</dbReference>
<dbReference type="InterPro" id="IPR058240">
    <property type="entry name" value="rSAM_sf"/>
</dbReference>
<accession>A0A0F8ZD22</accession>
<evidence type="ECO:0000256" key="3">
    <source>
        <dbReference type="ARBA" id="ARBA00022691"/>
    </source>
</evidence>
<name>A0A0F8ZD22_9ZZZZ</name>
<keyword evidence="5" id="KW-0560">Oxidoreductase</keyword>
<proteinExistence type="predicted"/>
<evidence type="ECO:0000256" key="7">
    <source>
        <dbReference type="ARBA" id="ARBA00023014"/>
    </source>
</evidence>
<evidence type="ECO:0000256" key="6">
    <source>
        <dbReference type="ARBA" id="ARBA00023004"/>
    </source>
</evidence>
<evidence type="ECO:0000313" key="9">
    <source>
        <dbReference type="EMBL" id="KKK91702.1"/>
    </source>
</evidence>
<organism evidence="9">
    <name type="scientific">marine sediment metagenome</name>
    <dbReference type="NCBI Taxonomy" id="412755"/>
    <lineage>
        <taxon>unclassified sequences</taxon>
        <taxon>metagenomes</taxon>
        <taxon>ecological metagenomes</taxon>
    </lineage>
</organism>
<keyword evidence="6" id="KW-0408">Iron</keyword>
<dbReference type="Pfam" id="PF04055">
    <property type="entry name" value="Radical_SAM"/>
    <property type="match status" value="1"/>
</dbReference>
<dbReference type="PROSITE" id="PS01305">
    <property type="entry name" value="MOAA_NIFB_PQQE"/>
    <property type="match status" value="1"/>
</dbReference>
<dbReference type="PANTHER" id="PTHR11228">
    <property type="entry name" value="RADICAL SAM DOMAIN PROTEIN"/>
    <property type="match status" value="1"/>
</dbReference>
<dbReference type="InterPro" id="IPR000385">
    <property type="entry name" value="MoaA_NifB_PqqE_Fe-S-bd_CS"/>
</dbReference>
<dbReference type="InterPro" id="IPR050377">
    <property type="entry name" value="Radical_SAM_PqqE_MftC-like"/>
</dbReference>
<keyword evidence="4" id="KW-0479">Metal-binding</keyword>
<dbReference type="AlphaFoldDB" id="A0A0F8ZD22"/>
<sequence length="180" mass="21617">MVKGEIKSNIKKLWRHLPYILNIENETRPISLVVHLTSKCNLDCNFCYIKNRDKVQELDYDKLINFIDVIKPKSVELTGGEPCLYYDIDRLIIYLSKNNIKIGMYTNGYYLKYMTYFLHNFDWLRISINSYIDNNKIFTDPIIPDKLGYIYIKYLNSPKDLRKRLIKFMKNHRGLYLRIV</sequence>
<dbReference type="SFLD" id="SFLDG01067">
    <property type="entry name" value="SPASM/twitch_domain_containing"/>
    <property type="match status" value="1"/>
</dbReference>
<evidence type="ECO:0000259" key="8">
    <source>
        <dbReference type="PROSITE" id="PS51918"/>
    </source>
</evidence>
<comment type="cofactor">
    <cofactor evidence="1">
        <name>[4Fe-4S] cluster</name>
        <dbReference type="ChEBI" id="CHEBI:49883"/>
    </cofactor>
</comment>
<dbReference type="CDD" id="cd01335">
    <property type="entry name" value="Radical_SAM"/>
    <property type="match status" value="1"/>
</dbReference>
<evidence type="ECO:0000256" key="5">
    <source>
        <dbReference type="ARBA" id="ARBA00023002"/>
    </source>
</evidence>
<dbReference type="GO" id="GO:0051539">
    <property type="term" value="F:4 iron, 4 sulfur cluster binding"/>
    <property type="evidence" value="ECO:0007669"/>
    <property type="project" value="UniProtKB-KW"/>
</dbReference>
<dbReference type="SUPFAM" id="SSF102114">
    <property type="entry name" value="Radical SAM enzymes"/>
    <property type="match status" value="1"/>
</dbReference>
<dbReference type="EMBL" id="LAZR01048535">
    <property type="protein sequence ID" value="KKK91702.1"/>
    <property type="molecule type" value="Genomic_DNA"/>
</dbReference>
<keyword evidence="3" id="KW-0949">S-adenosyl-L-methionine</keyword>
<protein>
    <recommendedName>
        <fullName evidence="8">Radical SAM core domain-containing protein</fullName>
    </recommendedName>
</protein>
<dbReference type="PROSITE" id="PS51918">
    <property type="entry name" value="RADICAL_SAM"/>
    <property type="match status" value="1"/>
</dbReference>
<comment type="caution">
    <text evidence="9">The sequence shown here is derived from an EMBL/GenBank/DDBJ whole genome shotgun (WGS) entry which is preliminary data.</text>
</comment>
<dbReference type="GO" id="GO:0046872">
    <property type="term" value="F:metal ion binding"/>
    <property type="evidence" value="ECO:0007669"/>
    <property type="project" value="UniProtKB-KW"/>
</dbReference>
<keyword evidence="2" id="KW-0004">4Fe-4S</keyword>
<feature type="domain" description="Radical SAM core" evidence="8">
    <location>
        <begin position="26"/>
        <end position="180"/>
    </location>
</feature>
<evidence type="ECO:0000256" key="2">
    <source>
        <dbReference type="ARBA" id="ARBA00022485"/>
    </source>
</evidence>
<dbReference type="GO" id="GO:0016491">
    <property type="term" value="F:oxidoreductase activity"/>
    <property type="evidence" value="ECO:0007669"/>
    <property type="project" value="UniProtKB-KW"/>
</dbReference>